<feature type="region of interest" description="Disordered" evidence="10">
    <location>
        <begin position="377"/>
        <end position="439"/>
    </location>
</feature>
<feature type="domain" description="Protein kinase" evidence="11">
    <location>
        <begin position="161"/>
        <end position="775"/>
    </location>
</feature>
<evidence type="ECO:0000256" key="9">
    <source>
        <dbReference type="PROSITE-ProRule" id="PRU10141"/>
    </source>
</evidence>
<keyword evidence="13" id="KW-1185">Reference proteome</keyword>
<dbReference type="Pfam" id="PF00069">
    <property type="entry name" value="Pkinase"/>
    <property type="match status" value="2"/>
</dbReference>
<feature type="binding site" evidence="9">
    <location>
        <position position="190"/>
    </location>
    <ligand>
        <name>ATP</name>
        <dbReference type="ChEBI" id="CHEBI:30616"/>
    </ligand>
</feature>
<evidence type="ECO:0000259" key="11">
    <source>
        <dbReference type="PROSITE" id="PS50011"/>
    </source>
</evidence>
<dbReference type="SMART" id="SM00220">
    <property type="entry name" value="S_TKc"/>
    <property type="match status" value="1"/>
</dbReference>
<keyword evidence="3" id="KW-0808">Transferase</keyword>
<name>A0A7J7IH32_9RHOD</name>
<evidence type="ECO:0000256" key="7">
    <source>
        <dbReference type="ARBA" id="ARBA00047899"/>
    </source>
</evidence>
<dbReference type="AlphaFoldDB" id="A0A7J7IH32"/>
<dbReference type="PANTHER" id="PTHR47634:SF9">
    <property type="entry name" value="PROTEIN KINASE DOMAIN-CONTAINING PROTEIN-RELATED"/>
    <property type="match status" value="1"/>
</dbReference>
<dbReference type="FunFam" id="3.30.200.20:FF:000770">
    <property type="entry name" value="SRSF protein kinase 2"/>
    <property type="match status" value="1"/>
</dbReference>
<dbReference type="PROSITE" id="PS00108">
    <property type="entry name" value="PROTEIN_KINASE_ST"/>
    <property type="match status" value="1"/>
</dbReference>
<keyword evidence="6 9" id="KW-0067">ATP-binding</keyword>
<keyword evidence="4 9" id="KW-0547">Nucleotide-binding</keyword>
<dbReference type="GO" id="GO:0004674">
    <property type="term" value="F:protein serine/threonine kinase activity"/>
    <property type="evidence" value="ECO:0007669"/>
    <property type="project" value="UniProtKB-KW"/>
</dbReference>
<dbReference type="PROSITE" id="PS00107">
    <property type="entry name" value="PROTEIN_KINASE_ATP"/>
    <property type="match status" value="1"/>
</dbReference>
<feature type="compositionally biased region" description="Low complexity" evidence="10">
    <location>
        <begin position="485"/>
        <end position="495"/>
    </location>
</feature>
<dbReference type="InterPro" id="IPR011009">
    <property type="entry name" value="Kinase-like_dom_sf"/>
</dbReference>
<dbReference type="OrthoDB" id="2649at2759"/>
<dbReference type="EMBL" id="VWRR01000010">
    <property type="protein sequence ID" value="KAF6002405.1"/>
    <property type="molecule type" value="Genomic_DNA"/>
</dbReference>
<comment type="catalytic activity">
    <reaction evidence="7">
        <text>L-threonyl-[protein] + ATP = O-phospho-L-threonyl-[protein] + ADP + H(+)</text>
        <dbReference type="Rhea" id="RHEA:46608"/>
        <dbReference type="Rhea" id="RHEA-COMP:11060"/>
        <dbReference type="Rhea" id="RHEA-COMP:11605"/>
        <dbReference type="ChEBI" id="CHEBI:15378"/>
        <dbReference type="ChEBI" id="CHEBI:30013"/>
        <dbReference type="ChEBI" id="CHEBI:30616"/>
        <dbReference type="ChEBI" id="CHEBI:61977"/>
        <dbReference type="ChEBI" id="CHEBI:456216"/>
        <dbReference type="EC" id="2.7.11.1"/>
    </reaction>
</comment>
<dbReference type="Gene3D" id="1.10.510.10">
    <property type="entry name" value="Transferase(Phosphotransferase) domain 1"/>
    <property type="match status" value="2"/>
</dbReference>
<dbReference type="GO" id="GO:0050684">
    <property type="term" value="P:regulation of mRNA processing"/>
    <property type="evidence" value="ECO:0007669"/>
    <property type="project" value="TreeGrafter"/>
</dbReference>
<dbReference type="EC" id="2.7.11.1" evidence="1"/>
<evidence type="ECO:0000256" key="2">
    <source>
        <dbReference type="ARBA" id="ARBA00022527"/>
    </source>
</evidence>
<feature type="compositionally biased region" description="Basic and acidic residues" evidence="10">
    <location>
        <begin position="377"/>
        <end position="386"/>
    </location>
</feature>
<dbReference type="InterPro" id="IPR017441">
    <property type="entry name" value="Protein_kinase_ATP_BS"/>
</dbReference>
<dbReference type="SUPFAM" id="SSF56112">
    <property type="entry name" value="Protein kinase-like (PK-like)"/>
    <property type="match status" value="1"/>
</dbReference>
<protein>
    <recommendedName>
        <fullName evidence="1">non-specific serine/threonine protein kinase</fullName>
        <ecNumber evidence="1">2.7.11.1</ecNumber>
    </recommendedName>
</protein>
<feature type="compositionally biased region" description="Polar residues" evidence="10">
    <location>
        <begin position="496"/>
        <end position="509"/>
    </location>
</feature>
<dbReference type="InterPro" id="IPR051334">
    <property type="entry name" value="SRPK"/>
</dbReference>
<dbReference type="Gene3D" id="3.30.200.20">
    <property type="entry name" value="Phosphorylase Kinase, domain 1"/>
    <property type="match status" value="1"/>
</dbReference>
<sequence>MTCEISLRSTCQNYQFETSMESNAEFSHAKVQDRSLSSSHESSYSVEATQAIPLSEIGTREISAHFHVSSAECGAHIEDALPSNSGERPSIHVTMVDKPGAKMGREHEKDDADQIFQRKARVEALLLEDTMEYSDVEDFEDYRRGGYHPIHIGDQLKDGRFIILRKLGWGHFSTVWLCWDQETVGLVALKIQKSARHYTEAALDEIALLTAIRDQDPSCKIPVVCLLDHFQHPGPNGVHSCMVFEVLGRSLLSLIRHHGYRGAPISMVKCIVKQVIGALDFCHRNCGIIHTDIKPENCLFVPPREAMLELAVVATMEALTAVEQRCGASRSSQDSPGAPSEVTVSERAHTHAEKEISGMVSTLSIDQKADACVTRISERNSGDPHPKMSVMPLLGTEPTPSKMHGSEQYSSVGARTRHNPEISSERNLSERAEYSRQSAPSTDWQRSCLALRLAHKFAETALAREREQCTEKLAMRRAAASCKISASSSSMSEQSQLLRTQNDANSLSENHVGTVSRLAYLRDRDSALKDAAPGLASADGAAALNRSSEVSWPSPNPHDLGNRLAAGVAADAKQPKDPTGRKSASVHDVRAFNQVPTRPVAWDGWENSRGVKLVDFGNACWIEKHFTEDIQTRQYRSPEVIIGAGYDSSADIWSCACMLFELLTGDFLFDPHSGRHFSRDEDHLALMIELLGPFPKSLLDRGKYTREFFTPTGSLKNIKKLHFWGLADVLRDKYKFPRAVAEEIASFMEPMLVLDPDATSDGCRMSLASMASRCS</sequence>
<gene>
    <name evidence="12" type="primary">SKY1</name>
    <name evidence="12" type="ORF">F1559_001638</name>
</gene>
<evidence type="ECO:0000256" key="5">
    <source>
        <dbReference type="ARBA" id="ARBA00022777"/>
    </source>
</evidence>
<evidence type="ECO:0000313" key="12">
    <source>
        <dbReference type="EMBL" id="KAF6002405.1"/>
    </source>
</evidence>
<evidence type="ECO:0000256" key="8">
    <source>
        <dbReference type="ARBA" id="ARBA00048679"/>
    </source>
</evidence>
<feature type="region of interest" description="Disordered" evidence="10">
    <location>
        <begin position="485"/>
        <end position="509"/>
    </location>
</feature>
<evidence type="ECO:0000313" key="13">
    <source>
        <dbReference type="Proteomes" id="UP000530660"/>
    </source>
</evidence>
<feature type="region of interest" description="Disordered" evidence="10">
    <location>
        <begin position="327"/>
        <end position="350"/>
    </location>
</feature>
<evidence type="ECO:0000256" key="3">
    <source>
        <dbReference type="ARBA" id="ARBA00022679"/>
    </source>
</evidence>
<evidence type="ECO:0000256" key="1">
    <source>
        <dbReference type="ARBA" id="ARBA00012513"/>
    </source>
</evidence>
<evidence type="ECO:0000256" key="6">
    <source>
        <dbReference type="ARBA" id="ARBA00022840"/>
    </source>
</evidence>
<dbReference type="PANTHER" id="PTHR47634">
    <property type="entry name" value="PROTEIN KINASE DOMAIN-CONTAINING PROTEIN-RELATED"/>
    <property type="match status" value="1"/>
</dbReference>
<evidence type="ECO:0000256" key="4">
    <source>
        <dbReference type="ARBA" id="ARBA00022741"/>
    </source>
</evidence>
<evidence type="ECO:0000256" key="10">
    <source>
        <dbReference type="SAM" id="MobiDB-lite"/>
    </source>
</evidence>
<organism evidence="12 13">
    <name type="scientific">Cyanidiococcus yangmingshanensis</name>
    <dbReference type="NCBI Taxonomy" id="2690220"/>
    <lineage>
        <taxon>Eukaryota</taxon>
        <taxon>Rhodophyta</taxon>
        <taxon>Bangiophyceae</taxon>
        <taxon>Cyanidiales</taxon>
        <taxon>Cyanidiaceae</taxon>
        <taxon>Cyanidiococcus</taxon>
    </lineage>
</organism>
<dbReference type="PROSITE" id="PS50011">
    <property type="entry name" value="PROTEIN_KINASE_DOM"/>
    <property type="match status" value="1"/>
</dbReference>
<keyword evidence="5 12" id="KW-0418">Kinase</keyword>
<comment type="caution">
    <text evidence="12">The sequence shown here is derived from an EMBL/GenBank/DDBJ whole genome shotgun (WGS) entry which is preliminary data.</text>
</comment>
<dbReference type="InterPro" id="IPR008271">
    <property type="entry name" value="Ser/Thr_kinase_AS"/>
</dbReference>
<dbReference type="FunFam" id="1.10.510.10:FF:000275">
    <property type="entry name" value="SRSF protein kinase 2 isoform X3"/>
    <property type="match status" value="1"/>
</dbReference>
<dbReference type="GO" id="GO:0000245">
    <property type="term" value="P:spliceosomal complex assembly"/>
    <property type="evidence" value="ECO:0007669"/>
    <property type="project" value="TreeGrafter"/>
</dbReference>
<comment type="catalytic activity">
    <reaction evidence="8">
        <text>L-seryl-[protein] + ATP = O-phospho-L-seryl-[protein] + ADP + H(+)</text>
        <dbReference type="Rhea" id="RHEA:17989"/>
        <dbReference type="Rhea" id="RHEA-COMP:9863"/>
        <dbReference type="Rhea" id="RHEA-COMP:11604"/>
        <dbReference type="ChEBI" id="CHEBI:15378"/>
        <dbReference type="ChEBI" id="CHEBI:29999"/>
        <dbReference type="ChEBI" id="CHEBI:30616"/>
        <dbReference type="ChEBI" id="CHEBI:83421"/>
        <dbReference type="ChEBI" id="CHEBI:456216"/>
        <dbReference type="EC" id="2.7.11.1"/>
    </reaction>
</comment>
<proteinExistence type="predicted"/>
<accession>A0A7J7IH32</accession>
<dbReference type="Proteomes" id="UP000530660">
    <property type="component" value="Unassembled WGS sequence"/>
</dbReference>
<dbReference type="InterPro" id="IPR000719">
    <property type="entry name" value="Prot_kinase_dom"/>
</dbReference>
<feature type="compositionally biased region" description="Basic and acidic residues" evidence="10">
    <location>
        <begin position="418"/>
        <end position="434"/>
    </location>
</feature>
<keyword evidence="2 12" id="KW-0723">Serine/threonine-protein kinase</keyword>
<reference evidence="12 13" key="1">
    <citation type="journal article" date="2020" name="J. Phycol.">
        <title>Comparative genome analysis reveals Cyanidiococcus gen. nov., a new extremophilic red algal genus sister to Cyanidioschyzon (Cyanidioschyzonaceae, Rhodophyta).</title>
        <authorList>
            <person name="Liu S.-L."/>
            <person name="Chiang Y.-R."/>
            <person name="Yoon H.S."/>
            <person name="Fu H.-Y."/>
        </authorList>
    </citation>
    <scope>NUCLEOTIDE SEQUENCE [LARGE SCALE GENOMIC DNA]</scope>
    <source>
        <strain evidence="12 13">THAL066</strain>
    </source>
</reference>
<dbReference type="GO" id="GO:0005524">
    <property type="term" value="F:ATP binding"/>
    <property type="evidence" value="ECO:0007669"/>
    <property type="project" value="UniProtKB-UniRule"/>
</dbReference>